<organism evidence="2 3">
    <name type="scientific">Noviherbaspirillum autotrophicum</name>
    <dbReference type="NCBI Taxonomy" id="709839"/>
    <lineage>
        <taxon>Bacteria</taxon>
        <taxon>Pseudomonadati</taxon>
        <taxon>Pseudomonadota</taxon>
        <taxon>Betaproteobacteria</taxon>
        <taxon>Burkholderiales</taxon>
        <taxon>Oxalobacteraceae</taxon>
        <taxon>Noviherbaspirillum</taxon>
    </lineage>
</organism>
<protein>
    <submittedName>
        <fullName evidence="2">Uncharacterized protein</fullName>
    </submittedName>
</protein>
<dbReference type="STRING" id="709839.TSA66_24295"/>
<dbReference type="Proteomes" id="UP000031572">
    <property type="component" value="Unassembled WGS sequence"/>
</dbReference>
<evidence type="ECO:0000313" key="3">
    <source>
        <dbReference type="Proteomes" id="UP000031572"/>
    </source>
</evidence>
<feature type="region of interest" description="Disordered" evidence="1">
    <location>
        <begin position="1"/>
        <end position="56"/>
    </location>
</feature>
<dbReference type="OrthoDB" id="8718873at2"/>
<feature type="compositionally biased region" description="Polar residues" evidence="1">
    <location>
        <begin position="18"/>
        <end position="32"/>
    </location>
</feature>
<evidence type="ECO:0000313" key="2">
    <source>
        <dbReference type="EMBL" id="KIF83240.1"/>
    </source>
</evidence>
<proteinExistence type="predicted"/>
<name>A0A0C2BPL7_9BURK</name>
<gene>
    <name evidence="2" type="ORF">TSA66_24295</name>
</gene>
<dbReference type="AlphaFoldDB" id="A0A0C2BPL7"/>
<comment type="caution">
    <text evidence="2">The sequence shown here is derived from an EMBL/GenBank/DDBJ whole genome shotgun (WGS) entry which is preliminary data.</text>
</comment>
<accession>A0A0C2BPL7</accession>
<keyword evidence="3" id="KW-1185">Reference proteome</keyword>
<sequence length="103" mass="11352">MPILNRSSEKHNKGQRVEPTSSQGIQSSSVTPSDVAPEDASSRDIKEHKLHSDDLEERAQALLDEAIEETFPASDPVSIPTFEEALEKVKAQKERDDAAAARR</sequence>
<evidence type="ECO:0000256" key="1">
    <source>
        <dbReference type="SAM" id="MobiDB-lite"/>
    </source>
</evidence>
<feature type="compositionally biased region" description="Basic and acidic residues" evidence="1">
    <location>
        <begin position="40"/>
        <end position="56"/>
    </location>
</feature>
<reference evidence="2 3" key="1">
    <citation type="submission" date="2014-12" db="EMBL/GenBank/DDBJ databases">
        <title>Denitrispirillum autotrophicum gen. nov., sp. nov., Denitrifying, Facultatively Autotrophic Bacteria Isolated from Rice Paddy Soil.</title>
        <authorList>
            <person name="Ishii S."/>
            <person name="Ashida N."/>
            <person name="Ohno H."/>
            <person name="Otsuka S."/>
            <person name="Yokota A."/>
            <person name="Senoo K."/>
        </authorList>
    </citation>
    <scope>NUCLEOTIDE SEQUENCE [LARGE SCALE GENOMIC DNA]</scope>
    <source>
        <strain evidence="2 3">TSA66</strain>
    </source>
</reference>
<feature type="compositionally biased region" description="Basic and acidic residues" evidence="1">
    <location>
        <begin position="7"/>
        <end position="16"/>
    </location>
</feature>
<dbReference type="EMBL" id="JWJG01000028">
    <property type="protein sequence ID" value="KIF83240.1"/>
    <property type="molecule type" value="Genomic_DNA"/>
</dbReference>
<dbReference type="RefSeq" id="WP_040041868.1">
    <property type="nucleotide sequence ID" value="NZ_JWJG01000028.1"/>
</dbReference>